<dbReference type="AlphaFoldDB" id="A0A433SA54"/>
<protein>
    <submittedName>
        <fullName evidence="4">L-aspartate dehydrogenase</fullName>
        <ecNumber evidence="4">1.4.1.21</ecNumber>
    </submittedName>
</protein>
<dbReference type="GO" id="GO:0009435">
    <property type="term" value="P:NAD+ biosynthetic process"/>
    <property type="evidence" value="ECO:0007669"/>
    <property type="project" value="InterPro"/>
</dbReference>
<sequence length="252" mass="27045">MKKVGLIGFGTIGKYIYDNLKKDGVEFVFIYKKTKIKEGDCAGLVVTSEKEVEEKCKQGVDLVIEAATSQAVTALAPVVLKYADMAVFSSTAFADESFLKSIQELCQKTGRKLYVPHGAVLGYDGIVDGQKVLQEVTITTTKSPKSLGRTDTSRTVVFEGATREACKLYPRNVNVHAGAALAGLGFDRTTSRIVSDPQAPGNMHTIEIKADGCQFKIEVLSVSTGGVTGAYTPVSAYSSVKRILFSQGITLI</sequence>
<organism evidence="4 5">
    <name type="scientific">Saezia sanguinis</name>
    <dbReference type="NCBI Taxonomy" id="1965230"/>
    <lineage>
        <taxon>Bacteria</taxon>
        <taxon>Pseudomonadati</taxon>
        <taxon>Pseudomonadota</taxon>
        <taxon>Betaproteobacteria</taxon>
        <taxon>Burkholderiales</taxon>
        <taxon>Saeziaceae</taxon>
        <taxon>Saezia</taxon>
    </lineage>
</organism>
<keyword evidence="4" id="KW-0560">Oxidoreductase</keyword>
<dbReference type="OrthoDB" id="7056904at2"/>
<gene>
    <name evidence="4" type="primary">nadX</name>
    <name evidence="4" type="ORF">CUZ56_02899</name>
</gene>
<dbReference type="PANTHER" id="PTHR31873">
    <property type="entry name" value="L-ASPARTATE DEHYDROGENASE-RELATED"/>
    <property type="match status" value="1"/>
</dbReference>
<dbReference type="InterPro" id="IPR036291">
    <property type="entry name" value="NAD(P)-bd_dom_sf"/>
</dbReference>
<dbReference type="SUPFAM" id="SSF51735">
    <property type="entry name" value="NAD(P)-binding Rossmann-fold domains"/>
    <property type="match status" value="1"/>
</dbReference>
<evidence type="ECO:0000313" key="4">
    <source>
        <dbReference type="EMBL" id="RUS65600.1"/>
    </source>
</evidence>
<dbReference type="Proteomes" id="UP000286947">
    <property type="component" value="Unassembled WGS sequence"/>
</dbReference>
<evidence type="ECO:0000256" key="1">
    <source>
        <dbReference type="ARBA" id="ARBA00008331"/>
    </source>
</evidence>
<dbReference type="InterPro" id="IPR002811">
    <property type="entry name" value="Asp_DH"/>
</dbReference>
<dbReference type="SUPFAM" id="SSF55347">
    <property type="entry name" value="Glyceraldehyde-3-phosphate dehydrogenase-like, C-terminal domain"/>
    <property type="match status" value="1"/>
</dbReference>
<dbReference type="GO" id="GO:0033735">
    <property type="term" value="F:aspartate dehydrogenase [NAD(P)+] activity"/>
    <property type="evidence" value="ECO:0007669"/>
    <property type="project" value="UniProtKB-EC"/>
</dbReference>
<evidence type="ECO:0000259" key="3">
    <source>
        <dbReference type="Pfam" id="PF03447"/>
    </source>
</evidence>
<dbReference type="PIRSF" id="PIRSF005227">
    <property type="entry name" value="Asp_dh_NAD_syn"/>
    <property type="match status" value="1"/>
</dbReference>
<evidence type="ECO:0000313" key="5">
    <source>
        <dbReference type="Proteomes" id="UP000286947"/>
    </source>
</evidence>
<dbReference type="Pfam" id="PF01958">
    <property type="entry name" value="Asp_DH_C"/>
    <property type="match status" value="1"/>
</dbReference>
<dbReference type="RefSeq" id="WP_126981053.1">
    <property type="nucleotide sequence ID" value="NZ_PQSP01000011.1"/>
</dbReference>
<comment type="caution">
    <text evidence="4">The sequence shown here is derived from an EMBL/GenBank/DDBJ whole genome shotgun (WGS) entry which is preliminary data.</text>
</comment>
<dbReference type="EC" id="1.4.1.21" evidence="4"/>
<keyword evidence="5" id="KW-1185">Reference proteome</keyword>
<feature type="domain" description="Aspartate dehydrogenase" evidence="2">
    <location>
        <begin position="152"/>
        <end position="236"/>
    </location>
</feature>
<reference evidence="4 5" key="1">
    <citation type="submission" date="2018-01" db="EMBL/GenBank/DDBJ databases">
        <title>Saezia sanguinis gen. nov., sp. nov., in the order Burkholderiales isolated from human blood.</title>
        <authorList>
            <person name="Medina-Pascual M.J."/>
            <person name="Valdezate S."/>
            <person name="Monzon S."/>
            <person name="Cuesta I."/>
            <person name="Carrasco G."/>
            <person name="Villalon P."/>
            <person name="Saez-Nieto J.A."/>
        </authorList>
    </citation>
    <scope>NUCLEOTIDE SEQUENCE [LARGE SCALE GENOMIC DNA]</scope>
    <source>
        <strain evidence="4 5">CNM695-12</strain>
    </source>
</reference>
<dbReference type="Pfam" id="PF03447">
    <property type="entry name" value="NAD_binding_3"/>
    <property type="match status" value="1"/>
</dbReference>
<feature type="domain" description="Aspartate/homoserine dehydrogenase NAD-binding" evidence="3">
    <location>
        <begin position="8"/>
        <end position="116"/>
    </location>
</feature>
<dbReference type="Gene3D" id="3.40.50.720">
    <property type="entry name" value="NAD(P)-binding Rossmann-like Domain"/>
    <property type="match status" value="1"/>
</dbReference>
<comment type="similarity">
    <text evidence="1">Belongs to the L-aspartate dehydrogenase family.</text>
</comment>
<dbReference type="Gene3D" id="3.30.360.10">
    <property type="entry name" value="Dihydrodipicolinate Reductase, domain 2"/>
    <property type="match status" value="1"/>
</dbReference>
<evidence type="ECO:0000259" key="2">
    <source>
        <dbReference type="Pfam" id="PF01958"/>
    </source>
</evidence>
<name>A0A433SA54_9BURK</name>
<dbReference type="PANTHER" id="PTHR31873:SF6">
    <property type="entry name" value="ASPARTATE DEHYDROGENASE DOMAIN-CONTAINING PROTEIN"/>
    <property type="match status" value="1"/>
</dbReference>
<dbReference type="GO" id="GO:0050661">
    <property type="term" value="F:NADP binding"/>
    <property type="evidence" value="ECO:0007669"/>
    <property type="project" value="InterPro"/>
</dbReference>
<dbReference type="InterPro" id="IPR011182">
    <property type="entry name" value="L-Asp_DH"/>
</dbReference>
<dbReference type="InterPro" id="IPR005106">
    <property type="entry name" value="Asp/hSer_DH_NAD-bd"/>
</dbReference>
<dbReference type="EMBL" id="PQSP01000011">
    <property type="protein sequence ID" value="RUS65600.1"/>
    <property type="molecule type" value="Genomic_DNA"/>
</dbReference>
<proteinExistence type="inferred from homology"/>
<accession>A0A433SA54</accession>